<dbReference type="InterPro" id="IPR024516">
    <property type="entry name" value="Mce_C"/>
</dbReference>
<sequence length="415" mass="43939">MRSRLVRVQLVAFVLVAIVGLVYVGGKYVRLDNLLGFGQYTVKADFPDSGGIFTNAEVTYRGVPVGTVGDLHLTNDGVEVDLKLKSGAPKVPATAKAVVANRSAIGEQYVDLQPTSDEGPFLEDGSVITRKNTAIPVPVEAVLSSTNSLVRSVPLEALNTTVTELGKAFDGKGDDLQKLVDSVNSFTKTGIENLPQTLKLIHDSRTVLDTQSEQSSSIKQFSSDLNLISAQLKSNDPDIRRLIGTGTAASDQVGSLIGTAGPALTTDLSNLSLVTQALGPRSIALNILLTFLPALAAGASTAAPGDGTLHQGLLLEMNQPPPCTQGYEGTYEILAQMKKDNPNFDPTRDEFPLNTKANCTTPLGSVTGVRSANRVVYADPQTPQPWDNKPKKAPETLNLNPIATQLATLLGVTPK</sequence>
<dbReference type="GO" id="GO:0005576">
    <property type="term" value="C:extracellular region"/>
    <property type="evidence" value="ECO:0007669"/>
    <property type="project" value="TreeGrafter"/>
</dbReference>
<evidence type="ECO:0000313" key="3">
    <source>
        <dbReference type="EMBL" id="TQF68705.1"/>
    </source>
</evidence>
<dbReference type="Proteomes" id="UP000316256">
    <property type="component" value="Unassembled WGS sequence"/>
</dbReference>
<dbReference type="OrthoDB" id="4741753at2"/>
<dbReference type="PANTHER" id="PTHR33371:SF16">
    <property type="entry name" value="MCE-FAMILY PROTEIN MCE3F"/>
    <property type="match status" value="1"/>
</dbReference>
<dbReference type="InterPro" id="IPR052336">
    <property type="entry name" value="MlaD_Phospholipid_Transporter"/>
</dbReference>
<feature type="domain" description="Mammalian cell entry C-terminal" evidence="2">
    <location>
        <begin position="122"/>
        <end position="309"/>
    </location>
</feature>
<protein>
    <submittedName>
        <fullName evidence="3">MCE family protein</fullName>
    </submittedName>
</protein>
<dbReference type="Pfam" id="PF02470">
    <property type="entry name" value="MlaD"/>
    <property type="match status" value="1"/>
</dbReference>
<dbReference type="NCBIfam" id="TIGR00996">
    <property type="entry name" value="Mtu_fam_mce"/>
    <property type="match status" value="1"/>
</dbReference>
<comment type="caution">
    <text evidence="3">The sequence shown here is derived from an EMBL/GenBank/DDBJ whole genome shotgun (WGS) entry which is preliminary data.</text>
</comment>
<dbReference type="EMBL" id="VIGH01000005">
    <property type="protein sequence ID" value="TQF68705.1"/>
    <property type="molecule type" value="Genomic_DNA"/>
</dbReference>
<evidence type="ECO:0000313" key="4">
    <source>
        <dbReference type="Proteomes" id="UP000316256"/>
    </source>
</evidence>
<accession>A0A541B8P7</accession>
<keyword evidence="4" id="KW-1185">Reference proteome</keyword>
<dbReference type="PANTHER" id="PTHR33371">
    <property type="entry name" value="INTERMEMBRANE PHOSPHOLIPID TRANSPORT SYSTEM BINDING PROTEIN MLAD-RELATED"/>
    <property type="match status" value="1"/>
</dbReference>
<evidence type="ECO:0000259" key="2">
    <source>
        <dbReference type="Pfam" id="PF11887"/>
    </source>
</evidence>
<dbReference type="AlphaFoldDB" id="A0A541B8P7"/>
<feature type="domain" description="Mce/MlaD" evidence="1">
    <location>
        <begin position="39"/>
        <end position="114"/>
    </location>
</feature>
<dbReference type="InterPro" id="IPR005693">
    <property type="entry name" value="Mce"/>
</dbReference>
<name>A0A541B8P7_9NOCA</name>
<gene>
    <name evidence="3" type="ORF">FK531_12930</name>
</gene>
<organism evidence="3 4">
    <name type="scientific">Rhodococcus spelaei</name>
    <dbReference type="NCBI Taxonomy" id="2546320"/>
    <lineage>
        <taxon>Bacteria</taxon>
        <taxon>Bacillati</taxon>
        <taxon>Actinomycetota</taxon>
        <taxon>Actinomycetes</taxon>
        <taxon>Mycobacteriales</taxon>
        <taxon>Nocardiaceae</taxon>
        <taxon>Rhodococcus</taxon>
    </lineage>
</organism>
<evidence type="ECO:0000259" key="1">
    <source>
        <dbReference type="Pfam" id="PF02470"/>
    </source>
</evidence>
<dbReference type="Pfam" id="PF11887">
    <property type="entry name" value="Mce4_CUP1"/>
    <property type="match status" value="1"/>
</dbReference>
<dbReference type="RefSeq" id="WP_142099919.1">
    <property type="nucleotide sequence ID" value="NZ_VIGH01000005.1"/>
</dbReference>
<dbReference type="InterPro" id="IPR003399">
    <property type="entry name" value="Mce/MlaD"/>
</dbReference>
<proteinExistence type="predicted"/>
<reference evidence="3 4" key="1">
    <citation type="submission" date="2019-06" db="EMBL/GenBank/DDBJ databases">
        <title>Rhodococcus spaelei sp. nov., isolated from a cave.</title>
        <authorList>
            <person name="Lee S.D."/>
        </authorList>
    </citation>
    <scope>NUCLEOTIDE SEQUENCE [LARGE SCALE GENOMIC DNA]</scope>
    <source>
        <strain evidence="3 4">C9-5</strain>
    </source>
</reference>